<dbReference type="InterPro" id="IPR044974">
    <property type="entry name" value="Disease_R_plants"/>
</dbReference>
<dbReference type="EMBL" id="LEKV01001463">
    <property type="protein sequence ID" value="KVI07931.1"/>
    <property type="molecule type" value="Genomic_DNA"/>
</dbReference>
<reference evidence="1 2" key="1">
    <citation type="journal article" date="2016" name="Sci. Rep.">
        <title>The genome sequence of the outbreeding globe artichoke constructed de novo incorporating a phase-aware low-pass sequencing strategy of F1 progeny.</title>
        <authorList>
            <person name="Scaglione D."/>
            <person name="Reyes-Chin-Wo S."/>
            <person name="Acquadro A."/>
            <person name="Froenicke L."/>
            <person name="Portis E."/>
            <person name="Beitel C."/>
            <person name="Tirone M."/>
            <person name="Mauro R."/>
            <person name="Lo Monaco A."/>
            <person name="Mauromicale G."/>
            <person name="Faccioli P."/>
            <person name="Cattivelli L."/>
            <person name="Rieseberg L."/>
            <person name="Michelmore R."/>
            <person name="Lanteri S."/>
        </authorList>
    </citation>
    <scope>NUCLEOTIDE SEQUENCE [LARGE SCALE GENOMIC DNA]</scope>
    <source>
        <strain evidence="1">2C</strain>
    </source>
</reference>
<dbReference type="AlphaFoldDB" id="A0A103YF36"/>
<dbReference type="Proteomes" id="UP000243975">
    <property type="component" value="Unassembled WGS sequence"/>
</dbReference>
<dbReference type="GO" id="GO:0006952">
    <property type="term" value="P:defense response"/>
    <property type="evidence" value="ECO:0007669"/>
    <property type="project" value="InterPro"/>
</dbReference>
<sequence length="209" mass="24210">MKNLRLLDIDAKFPSHRPTFLPDALQWLCWHGYPFSSLPVASMHKLVGLEMVDSSIQHLWEGRKDQENDGYIEKMLQQSFLKKCAAVDHQLSIGIPRSNMQSWFEKRHGYNMALELSPKFHTEIMGFAVCVYKDDVKLIQQLQTRISDYGNSVQIDDGYHEELDYEKMGSANTYVHEESPMMRTQTYRLGELERRKDCTTAVSIADLTS</sequence>
<name>A0A103YF36_CYNCS</name>
<gene>
    <name evidence="1" type="ORF">Ccrd_013717</name>
</gene>
<dbReference type="Gramene" id="KVI07931">
    <property type="protein sequence ID" value="KVI07931"/>
    <property type="gene ID" value="Ccrd_013717"/>
</dbReference>
<dbReference type="PANTHER" id="PTHR11017:SF479">
    <property type="entry name" value="DISEASE RESISTANCE PROTEIN (TIR-NBS-LRR CLASS) FAMILY"/>
    <property type="match status" value="1"/>
</dbReference>
<keyword evidence="2" id="KW-1185">Reference proteome</keyword>
<organism evidence="1 2">
    <name type="scientific">Cynara cardunculus var. scolymus</name>
    <name type="common">Globe artichoke</name>
    <name type="synonym">Cynara scolymus</name>
    <dbReference type="NCBI Taxonomy" id="59895"/>
    <lineage>
        <taxon>Eukaryota</taxon>
        <taxon>Viridiplantae</taxon>
        <taxon>Streptophyta</taxon>
        <taxon>Embryophyta</taxon>
        <taxon>Tracheophyta</taxon>
        <taxon>Spermatophyta</taxon>
        <taxon>Magnoliopsida</taxon>
        <taxon>eudicotyledons</taxon>
        <taxon>Gunneridae</taxon>
        <taxon>Pentapetalae</taxon>
        <taxon>asterids</taxon>
        <taxon>campanulids</taxon>
        <taxon>Asterales</taxon>
        <taxon>Asteraceae</taxon>
        <taxon>Carduoideae</taxon>
        <taxon>Cardueae</taxon>
        <taxon>Carduinae</taxon>
        <taxon>Cynara</taxon>
    </lineage>
</organism>
<accession>A0A103YF36</accession>
<evidence type="ECO:0000313" key="1">
    <source>
        <dbReference type="EMBL" id="KVI07931.1"/>
    </source>
</evidence>
<comment type="caution">
    <text evidence="1">The sequence shown here is derived from an EMBL/GenBank/DDBJ whole genome shotgun (WGS) entry which is preliminary data.</text>
</comment>
<dbReference type="PANTHER" id="PTHR11017">
    <property type="entry name" value="LEUCINE-RICH REPEAT-CONTAINING PROTEIN"/>
    <property type="match status" value="1"/>
</dbReference>
<proteinExistence type="predicted"/>
<protein>
    <submittedName>
        <fullName evidence="1">Uncharacterized protein</fullName>
    </submittedName>
</protein>
<evidence type="ECO:0000313" key="2">
    <source>
        <dbReference type="Proteomes" id="UP000243975"/>
    </source>
</evidence>